<proteinExistence type="predicted"/>
<keyword evidence="3" id="KW-1185">Reference proteome</keyword>
<organism evidence="2 3">
    <name type="scientific">Sphingobium subterraneum</name>
    <dbReference type="NCBI Taxonomy" id="627688"/>
    <lineage>
        <taxon>Bacteria</taxon>
        <taxon>Pseudomonadati</taxon>
        <taxon>Pseudomonadota</taxon>
        <taxon>Alphaproteobacteria</taxon>
        <taxon>Sphingomonadales</taxon>
        <taxon>Sphingomonadaceae</taxon>
        <taxon>Sphingobium</taxon>
    </lineage>
</organism>
<keyword evidence="1" id="KW-0812">Transmembrane</keyword>
<dbReference type="Proteomes" id="UP000552700">
    <property type="component" value="Unassembled WGS sequence"/>
</dbReference>
<evidence type="ECO:0000256" key="1">
    <source>
        <dbReference type="SAM" id="Phobius"/>
    </source>
</evidence>
<feature type="transmembrane region" description="Helical" evidence="1">
    <location>
        <begin position="191"/>
        <end position="212"/>
    </location>
</feature>
<dbReference type="RefSeq" id="WP_184078330.1">
    <property type="nucleotide sequence ID" value="NZ_JACIJP010000001.1"/>
</dbReference>
<keyword evidence="1" id="KW-1133">Transmembrane helix</keyword>
<sequence>MEIGRKTTNDTAALQDAAATLRQNGGLGQQGLLVDLFDYLLKTTIEGRSPKESEIAIEVFGRDPAFNPTEDATVRVYIHRLRKKIGDAYVSGQIAGSRVVLPRGEYRLELMREEKGGAPEKPSFKRMGGLVAGVVIGAGLVLLVNLLWSSNAPDRFAEVRQSVVWKLLAGSSRPTSIVLGDYVMPPPGHDYGMLMMPVAGGAALQAILPVLGSMDSKWGDPRLISMSETTPDRIKLSNIVYLGRLDTMGDLAKPWQSVSRLRLSSGNEWYIKGVNIAMNRERTEIEVASSTHRDFAYIATFPGPNDTRVVIIGGVESAGLAQAAEIAISPKFLSELASKVGGAHDFEAVYDVRTMGTTNIGASLLYSGPINARNIWSAQDP</sequence>
<keyword evidence="1" id="KW-0472">Membrane</keyword>
<accession>A0A841J1L2</accession>
<gene>
    <name evidence="2" type="ORF">FHS92_001133</name>
</gene>
<comment type="caution">
    <text evidence="2">The sequence shown here is derived from an EMBL/GenBank/DDBJ whole genome shotgun (WGS) entry which is preliminary data.</text>
</comment>
<dbReference type="AlphaFoldDB" id="A0A841J1L2"/>
<feature type="transmembrane region" description="Helical" evidence="1">
    <location>
        <begin position="129"/>
        <end position="148"/>
    </location>
</feature>
<evidence type="ECO:0000313" key="2">
    <source>
        <dbReference type="EMBL" id="MBB6123426.1"/>
    </source>
</evidence>
<dbReference type="EMBL" id="JACIJP010000001">
    <property type="protein sequence ID" value="MBB6123426.1"/>
    <property type="molecule type" value="Genomic_DNA"/>
</dbReference>
<reference evidence="2 3" key="1">
    <citation type="submission" date="2020-08" db="EMBL/GenBank/DDBJ databases">
        <title>Genomic Encyclopedia of Type Strains, Phase IV (KMG-IV): sequencing the most valuable type-strain genomes for metagenomic binning, comparative biology and taxonomic classification.</title>
        <authorList>
            <person name="Goeker M."/>
        </authorList>
    </citation>
    <scope>NUCLEOTIDE SEQUENCE [LARGE SCALE GENOMIC DNA]</scope>
    <source>
        <strain evidence="2 3">DSM 102255</strain>
    </source>
</reference>
<protein>
    <submittedName>
        <fullName evidence="2">Uncharacterized protein</fullName>
    </submittedName>
</protein>
<name>A0A841J1L2_9SPHN</name>
<evidence type="ECO:0000313" key="3">
    <source>
        <dbReference type="Proteomes" id="UP000552700"/>
    </source>
</evidence>